<protein>
    <submittedName>
        <fullName evidence="1">Crotonase</fullName>
    </submittedName>
</protein>
<dbReference type="PANTHER" id="PTHR11941">
    <property type="entry name" value="ENOYL-COA HYDRATASE-RELATED"/>
    <property type="match status" value="1"/>
</dbReference>
<dbReference type="GO" id="GO:0003824">
    <property type="term" value="F:catalytic activity"/>
    <property type="evidence" value="ECO:0007669"/>
    <property type="project" value="UniProtKB-ARBA"/>
</dbReference>
<dbReference type="AlphaFoldDB" id="A0A0D2HKI1"/>
<evidence type="ECO:0000313" key="2">
    <source>
        <dbReference type="Proteomes" id="UP000032233"/>
    </source>
</evidence>
<dbReference type="Gene3D" id="3.90.226.10">
    <property type="entry name" value="2-enoyl-CoA Hydratase, Chain A, domain 1"/>
    <property type="match status" value="1"/>
</dbReference>
<dbReference type="GO" id="GO:0006635">
    <property type="term" value="P:fatty acid beta-oxidation"/>
    <property type="evidence" value="ECO:0007669"/>
    <property type="project" value="TreeGrafter"/>
</dbReference>
<name>A0A0D2HKI1_9BACT</name>
<evidence type="ECO:0000313" key="1">
    <source>
        <dbReference type="EMBL" id="KIX11148.1"/>
    </source>
</evidence>
<dbReference type="OrthoDB" id="5365311at2"/>
<keyword evidence="2" id="KW-1185">Reference proteome</keyword>
<dbReference type="SUPFAM" id="SSF52096">
    <property type="entry name" value="ClpP/crotonase"/>
    <property type="match status" value="1"/>
</dbReference>
<sequence length="254" mass="27650">MAYEHIQFEINDGLAILTLDRAPLNVLNIAMMKEMNQALDSIGEQPVKVLLIKATGKAFSAGVDVGEHLGDQVNEMIEVFHGIFRRMEALGVPTVAQVQGAALGGGCEVVAYCDLVVASEKATLGQPEIQVGVFPPIAAMVFPRQLGYKKAMELILTGDIIGAAEAKEIGLVNQVVPPEDLEEATQKLLKKLMKLSGLVMRLTKKAAVGGLLDDKAKSLEFIEKVYLKEMMTTRDAEEGLKAFLEKRKPEWTES</sequence>
<dbReference type="STRING" id="1429043.X474_25965"/>
<gene>
    <name evidence="1" type="ORF">X474_25965</name>
</gene>
<proteinExistence type="predicted"/>
<dbReference type="EMBL" id="AZAC01000067">
    <property type="protein sequence ID" value="KIX11148.1"/>
    <property type="molecule type" value="Genomic_DNA"/>
</dbReference>
<dbReference type="InterPro" id="IPR001753">
    <property type="entry name" value="Enoyl-CoA_hydra/iso"/>
</dbReference>
<dbReference type="Proteomes" id="UP000032233">
    <property type="component" value="Unassembled WGS sequence"/>
</dbReference>
<dbReference type="CDD" id="cd06558">
    <property type="entry name" value="crotonase-like"/>
    <property type="match status" value="1"/>
</dbReference>
<reference evidence="1 2" key="1">
    <citation type="submission" date="2013-11" db="EMBL/GenBank/DDBJ databases">
        <title>Metagenomic analysis of a methanogenic consortium involved in long chain n-alkane degradation.</title>
        <authorList>
            <person name="Davidova I.A."/>
            <person name="Callaghan A.V."/>
            <person name="Wawrik B."/>
            <person name="Pruitt S."/>
            <person name="Marks C."/>
            <person name="Duncan K.E."/>
            <person name="Suflita J.M."/>
        </authorList>
    </citation>
    <scope>NUCLEOTIDE SEQUENCE [LARGE SCALE GENOMIC DNA]</scope>
    <source>
        <strain evidence="1 2">SPR</strain>
    </source>
</reference>
<dbReference type="InParanoid" id="A0A0D2HKI1"/>
<accession>A0A0D2HKI1</accession>
<dbReference type="RefSeq" id="WP_044352408.1">
    <property type="nucleotide sequence ID" value="NZ_AZAC01000067.1"/>
</dbReference>
<dbReference type="Pfam" id="PF00378">
    <property type="entry name" value="ECH_1"/>
    <property type="match status" value="1"/>
</dbReference>
<dbReference type="PANTHER" id="PTHR11941:SF54">
    <property type="entry name" value="ENOYL-COA HYDRATASE, MITOCHONDRIAL"/>
    <property type="match status" value="1"/>
</dbReference>
<dbReference type="InterPro" id="IPR029045">
    <property type="entry name" value="ClpP/crotonase-like_dom_sf"/>
</dbReference>
<comment type="caution">
    <text evidence="1">The sequence shown here is derived from an EMBL/GenBank/DDBJ whole genome shotgun (WGS) entry which is preliminary data.</text>
</comment>
<organism evidence="1 2">
    <name type="scientific">Dethiosulfatarculus sandiegensis</name>
    <dbReference type="NCBI Taxonomy" id="1429043"/>
    <lineage>
        <taxon>Bacteria</taxon>
        <taxon>Pseudomonadati</taxon>
        <taxon>Thermodesulfobacteriota</taxon>
        <taxon>Desulfarculia</taxon>
        <taxon>Desulfarculales</taxon>
        <taxon>Desulfarculaceae</taxon>
        <taxon>Dethiosulfatarculus</taxon>
    </lineage>
</organism>